<feature type="chain" id="PRO_5043927042" evidence="2">
    <location>
        <begin position="27"/>
        <end position="600"/>
    </location>
</feature>
<accession>A0A518AD28</accession>
<feature type="compositionally biased region" description="Polar residues" evidence="1">
    <location>
        <begin position="252"/>
        <end position="261"/>
    </location>
</feature>
<feature type="region of interest" description="Disordered" evidence="1">
    <location>
        <begin position="226"/>
        <end position="305"/>
    </location>
</feature>
<feature type="region of interest" description="Disordered" evidence="1">
    <location>
        <begin position="320"/>
        <end position="348"/>
    </location>
</feature>
<dbReference type="Proteomes" id="UP000320839">
    <property type="component" value="Chromosome"/>
</dbReference>
<organism evidence="3 4">
    <name type="scientific">Gimesia panareensis</name>
    <dbReference type="NCBI Taxonomy" id="2527978"/>
    <lineage>
        <taxon>Bacteria</taxon>
        <taxon>Pseudomonadati</taxon>
        <taxon>Planctomycetota</taxon>
        <taxon>Planctomycetia</taxon>
        <taxon>Planctomycetales</taxon>
        <taxon>Planctomycetaceae</taxon>
        <taxon>Gimesia</taxon>
    </lineage>
</organism>
<feature type="region of interest" description="Disordered" evidence="1">
    <location>
        <begin position="509"/>
        <end position="587"/>
    </location>
</feature>
<evidence type="ECO:0000313" key="4">
    <source>
        <dbReference type="Proteomes" id="UP000320839"/>
    </source>
</evidence>
<feature type="compositionally biased region" description="Basic and acidic residues" evidence="1">
    <location>
        <begin position="329"/>
        <end position="345"/>
    </location>
</feature>
<feature type="compositionally biased region" description="Low complexity" evidence="1">
    <location>
        <begin position="559"/>
        <end position="572"/>
    </location>
</feature>
<dbReference type="OrthoDB" id="291158at2"/>
<gene>
    <name evidence="3" type="ORF">Pan153_50930</name>
</gene>
<accession>A0A518FVQ4</accession>
<evidence type="ECO:0000256" key="2">
    <source>
        <dbReference type="SAM" id="SignalP"/>
    </source>
</evidence>
<name>A0A518AD28_9PLAN</name>
<feature type="compositionally biased region" description="Basic and acidic residues" evidence="1">
    <location>
        <begin position="529"/>
        <end position="549"/>
    </location>
</feature>
<feature type="signal peptide" evidence="2">
    <location>
        <begin position="1"/>
        <end position="26"/>
    </location>
</feature>
<reference evidence="3 4" key="1">
    <citation type="submission" date="2019-02" db="EMBL/GenBank/DDBJ databases">
        <title>Deep-cultivation of Planctomycetes and their phenomic and genomic characterization uncovers novel biology.</title>
        <authorList>
            <person name="Wiegand S."/>
            <person name="Jogler M."/>
            <person name="Boedeker C."/>
            <person name="Pinto D."/>
            <person name="Vollmers J."/>
            <person name="Rivas-Marin E."/>
            <person name="Kohn T."/>
            <person name="Peeters S.H."/>
            <person name="Heuer A."/>
            <person name="Rast P."/>
            <person name="Oberbeckmann S."/>
            <person name="Bunk B."/>
            <person name="Jeske O."/>
            <person name="Meyerdierks A."/>
            <person name="Storesund J.E."/>
            <person name="Kallscheuer N."/>
            <person name="Luecker S."/>
            <person name="Lage O.M."/>
            <person name="Pohl T."/>
            <person name="Merkel B.J."/>
            <person name="Hornburger P."/>
            <person name="Mueller R.-W."/>
            <person name="Bruemmer F."/>
            <person name="Labrenz M."/>
            <person name="Spormann A.M."/>
            <person name="Op den Camp H."/>
            <person name="Overmann J."/>
            <person name="Amann R."/>
            <person name="Jetten M.S.M."/>
            <person name="Mascher T."/>
            <person name="Medema M.H."/>
            <person name="Devos D.P."/>
            <person name="Kaster A.-K."/>
            <person name="Ovreas L."/>
            <person name="Rohde M."/>
            <person name="Galperin M.Y."/>
            <person name="Jogler C."/>
        </authorList>
    </citation>
    <scope>NUCLEOTIDE SEQUENCE [LARGE SCALE GENOMIC DNA]</scope>
    <source>
        <strain evidence="3 4">Pan153</strain>
    </source>
</reference>
<dbReference type="PROSITE" id="PS51257">
    <property type="entry name" value="PROKAR_LIPOPROTEIN"/>
    <property type="match status" value="1"/>
</dbReference>
<keyword evidence="2" id="KW-0732">Signal</keyword>
<dbReference type="EMBL" id="CP036317">
    <property type="protein sequence ID" value="QDV20418.1"/>
    <property type="molecule type" value="Genomic_DNA"/>
</dbReference>
<dbReference type="AlphaFoldDB" id="A0A518AD28"/>
<sequence length="600" mass="65008" precursor="true">MDRWQKVCIAALVLALTSGACNLACAQTVFRNLELTESPAQQKAVIGLLGEFNYCAAYEVAGPHLSLNSVIAGAGGMTPQASGLIRIVRGGRLSQEVFYSPETDLPLMPGDVLIAVKSSANLINANGTSATAQSAASANLVQIAILNLRDYPVVFGVPAEIADLASILRCLRQPVEQYAEMAETIKIIPPDRRRSQAQFKARKLTTRFESGTVIVLSAPQKMNLSLVPHSLPGPRALNQSASPESRFHRQVSAPSSFSANDSRFRNATPVKQEASIPPRQVTHPERETDTAEETEEKPKQKSLQLNGPMLQQTSATLAAIPNPLGSEPAEEHSHADKHATSEDHQAFAASSVPEMELGEAPAAPKDDVKTLSDDELPKTEYNYEDEEAGFWPPGTGLLLLAAVAFVLWRYVRKKPILFSGNAQQSDHDLETPTQSKVSSEQAAIITKWEELPPLPEKSLLEQILEKQIPVIDETPQIPTQTFIYGRHQSRKGRVDQAETLKGPHFLKQKEPDSKVTAGHDAITPVVPEPVREPQDKKLKAPTFRFDRSHPGNSNKTDSPAAAPKPHAGAAGKTTAGSDQKTEQGGILDRVLQAVQGVMPK</sequence>
<protein>
    <submittedName>
        <fullName evidence="3">Uncharacterized protein</fullName>
    </submittedName>
</protein>
<proteinExistence type="predicted"/>
<evidence type="ECO:0000313" key="3">
    <source>
        <dbReference type="EMBL" id="QDV20418.1"/>
    </source>
</evidence>
<dbReference type="RefSeq" id="WP_145113701.1">
    <property type="nucleotide sequence ID" value="NZ_CP036277.1"/>
</dbReference>
<evidence type="ECO:0000256" key="1">
    <source>
        <dbReference type="SAM" id="MobiDB-lite"/>
    </source>
</evidence>